<evidence type="ECO:0000256" key="2">
    <source>
        <dbReference type="ARBA" id="ARBA00023235"/>
    </source>
</evidence>
<dbReference type="PANTHER" id="PTHR13774">
    <property type="entry name" value="PHENAZINE BIOSYNTHESIS PROTEIN"/>
    <property type="match status" value="1"/>
</dbReference>
<dbReference type="SUPFAM" id="SSF54506">
    <property type="entry name" value="Diaminopimelate epimerase-like"/>
    <property type="match status" value="1"/>
</dbReference>
<evidence type="ECO:0000313" key="4">
    <source>
        <dbReference type="Proteomes" id="UP001246372"/>
    </source>
</evidence>
<dbReference type="EMBL" id="JAVXZY010000011">
    <property type="protein sequence ID" value="MDT9001917.1"/>
    <property type="molecule type" value="Genomic_DNA"/>
</dbReference>
<dbReference type="NCBIfam" id="NF007625">
    <property type="entry name" value="PRK10281.1"/>
    <property type="match status" value="1"/>
</dbReference>
<protein>
    <submittedName>
        <fullName evidence="3">PhzF family isomerase</fullName>
    </submittedName>
</protein>
<dbReference type="Gene3D" id="3.10.310.10">
    <property type="entry name" value="Diaminopimelate Epimerase, Chain A, domain 1"/>
    <property type="match status" value="2"/>
</dbReference>
<dbReference type="Pfam" id="PF02567">
    <property type="entry name" value="PhzC-PhzF"/>
    <property type="match status" value="1"/>
</dbReference>
<comment type="similarity">
    <text evidence="1">Belongs to the PhzF family.</text>
</comment>
<dbReference type="InterPro" id="IPR003719">
    <property type="entry name" value="Phenazine_PhzF-like"/>
</dbReference>
<dbReference type="GO" id="GO:0016853">
    <property type="term" value="F:isomerase activity"/>
    <property type="evidence" value="ECO:0007669"/>
    <property type="project" value="UniProtKB-KW"/>
</dbReference>
<dbReference type="NCBIfam" id="TIGR00654">
    <property type="entry name" value="PhzF_family"/>
    <property type="match status" value="1"/>
</dbReference>
<dbReference type="Proteomes" id="UP001246372">
    <property type="component" value="Unassembled WGS sequence"/>
</dbReference>
<dbReference type="PANTHER" id="PTHR13774:SF39">
    <property type="entry name" value="BIOSYNTHESIS PROTEIN, PUTATIVE-RELATED"/>
    <property type="match status" value="1"/>
</dbReference>
<keyword evidence="2 3" id="KW-0413">Isomerase</keyword>
<sequence length="304" mass="32468">MKRRLFHVNAFCAQPFRGNPAGVLLQADGMSTAEMQAWARELKHSETAFVLAPEGPDHDLRIRYFTPSTEVPLCGHATVAAHAARAAAWQLPDSEWRQKTAAGIQRVRLSTLADGRRRVTLWQGRPSFEVPLAAPLCEHIAGALGLQAQQLKSGWPVQIVSTGHSKVLIPLADAVDLDGLRPDLAALTALSAELACNGFFVFQCRPEQAGQPGASDGRMFAPAIGIAEDPVTGNANGPLGAYLVQHRLMAHDGQCLRLQGHQGRALQRDGVVHVQVQIETDGSAGEVSIAGDSCILFSAEVPGC</sequence>
<reference evidence="3" key="1">
    <citation type="submission" date="2023-09" db="EMBL/GenBank/DDBJ databases">
        <title>Paucibacter sp. APW11 Genome sequencing and assembly.</title>
        <authorList>
            <person name="Kim I."/>
        </authorList>
    </citation>
    <scope>NUCLEOTIDE SEQUENCE</scope>
    <source>
        <strain evidence="3">APW11</strain>
    </source>
</reference>
<evidence type="ECO:0000313" key="3">
    <source>
        <dbReference type="EMBL" id="MDT9001917.1"/>
    </source>
</evidence>
<organism evidence="3 4">
    <name type="scientific">Roseateles aquae</name>
    <dbReference type="NCBI Taxonomy" id="3077235"/>
    <lineage>
        <taxon>Bacteria</taxon>
        <taxon>Pseudomonadati</taxon>
        <taxon>Pseudomonadota</taxon>
        <taxon>Betaproteobacteria</taxon>
        <taxon>Burkholderiales</taxon>
        <taxon>Sphaerotilaceae</taxon>
        <taxon>Roseateles</taxon>
    </lineage>
</organism>
<keyword evidence="4" id="KW-1185">Reference proteome</keyword>
<dbReference type="PIRSF" id="PIRSF016184">
    <property type="entry name" value="PhzC_PhzF"/>
    <property type="match status" value="1"/>
</dbReference>
<proteinExistence type="inferred from homology"/>
<comment type="caution">
    <text evidence="3">The sequence shown here is derived from an EMBL/GenBank/DDBJ whole genome shotgun (WGS) entry which is preliminary data.</text>
</comment>
<gene>
    <name evidence="3" type="ORF">RQP53_21755</name>
</gene>
<name>A0ABU3PHR4_9BURK</name>
<dbReference type="RefSeq" id="WP_315652799.1">
    <property type="nucleotide sequence ID" value="NZ_JAVXZY010000011.1"/>
</dbReference>
<evidence type="ECO:0000256" key="1">
    <source>
        <dbReference type="ARBA" id="ARBA00008270"/>
    </source>
</evidence>
<accession>A0ABU3PHR4</accession>